<keyword evidence="4" id="KW-1185">Reference proteome</keyword>
<evidence type="ECO:0000256" key="1">
    <source>
        <dbReference type="ARBA" id="ARBA00007435"/>
    </source>
</evidence>
<name>A0A3M0GPC6_9FLAO</name>
<protein>
    <submittedName>
        <fullName evidence="3">GIY-YIG nuclease family protein</fullName>
    </submittedName>
</protein>
<evidence type="ECO:0000313" key="4">
    <source>
        <dbReference type="Proteomes" id="UP000281985"/>
    </source>
</evidence>
<proteinExistence type="inferred from homology"/>
<evidence type="ECO:0000259" key="2">
    <source>
        <dbReference type="PROSITE" id="PS50164"/>
    </source>
</evidence>
<dbReference type="EMBL" id="REFV01000007">
    <property type="protein sequence ID" value="RMB59126.1"/>
    <property type="molecule type" value="Genomic_DNA"/>
</dbReference>
<dbReference type="InterPro" id="IPR035901">
    <property type="entry name" value="GIY-YIG_endonuc_sf"/>
</dbReference>
<dbReference type="OrthoDB" id="9807770at2"/>
<dbReference type="PROSITE" id="PS50164">
    <property type="entry name" value="GIY_YIG"/>
    <property type="match status" value="1"/>
</dbReference>
<comment type="similarity">
    <text evidence="1">Belongs to the UPF0213 family.</text>
</comment>
<organism evidence="3 4">
    <name type="scientific">Dokdonia sinensis</name>
    <dbReference type="NCBI Taxonomy" id="2479847"/>
    <lineage>
        <taxon>Bacteria</taxon>
        <taxon>Pseudomonadati</taxon>
        <taxon>Bacteroidota</taxon>
        <taxon>Flavobacteriia</taxon>
        <taxon>Flavobacteriales</taxon>
        <taxon>Flavobacteriaceae</taxon>
        <taxon>Dokdonia</taxon>
    </lineage>
</organism>
<evidence type="ECO:0000313" key="3">
    <source>
        <dbReference type="EMBL" id="RMB59126.1"/>
    </source>
</evidence>
<dbReference type="CDD" id="cd10448">
    <property type="entry name" value="GIY-YIG_unchar_3"/>
    <property type="match status" value="1"/>
</dbReference>
<accession>A0A3M0GPC6</accession>
<sequence length="114" mass="13668">MPYYTYILTNKNKTVLYVGATSDMRKRIFQHKTKFYPKSFSAQYNCYNLMYYEVFDTWKEALAREKQLKAGNRKRKEKLINSRNPEWKDLAGSFASLGEVPSLHSELFYIEEIW</sequence>
<comment type="caution">
    <text evidence="3">The sequence shown here is derived from an EMBL/GenBank/DDBJ whole genome shotgun (WGS) entry which is preliminary data.</text>
</comment>
<dbReference type="Gene3D" id="3.40.1440.10">
    <property type="entry name" value="GIY-YIG endonuclease"/>
    <property type="match status" value="1"/>
</dbReference>
<dbReference type="Proteomes" id="UP000281985">
    <property type="component" value="Unassembled WGS sequence"/>
</dbReference>
<gene>
    <name evidence="3" type="ORF">EAX61_08675</name>
</gene>
<reference evidence="3 4" key="1">
    <citation type="submission" date="2018-10" db="EMBL/GenBank/DDBJ databases">
        <title>Dokdonia luteus sp. nov., isolated from sea water.</title>
        <authorList>
            <person name="Zhou L.Y."/>
            <person name="Du Z.J."/>
        </authorList>
    </citation>
    <scope>NUCLEOTIDE SEQUENCE [LARGE SCALE GENOMIC DNA]</scope>
    <source>
        <strain evidence="3 4">SH27</strain>
    </source>
</reference>
<dbReference type="RefSeq" id="WP_121917294.1">
    <property type="nucleotide sequence ID" value="NZ_REFV01000007.1"/>
</dbReference>
<dbReference type="AlphaFoldDB" id="A0A3M0GPC6"/>
<dbReference type="InterPro" id="IPR000305">
    <property type="entry name" value="GIY-YIG_endonuc"/>
</dbReference>
<dbReference type="InterPro" id="IPR050190">
    <property type="entry name" value="UPF0213_domain"/>
</dbReference>
<feature type="domain" description="GIY-YIG" evidence="2">
    <location>
        <begin position="1"/>
        <end position="78"/>
    </location>
</feature>
<dbReference type="PANTHER" id="PTHR34477:SF5">
    <property type="entry name" value="BSL5627 PROTEIN"/>
    <property type="match status" value="1"/>
</dbReference>
<dbReference type="SUPFAM" id="SSF82771">
    <property type="entry name" value="GIY-YIG endonuclease"/>
    <property type="match status" value="1"/>
</dbReference>
<dbReference type="Pfam" id="PF01541">
    <property type="entry name" value="GIY-YIG"/>
    <property type="match status" value="1"/>
</dbReference>
<dbReference type="PANTHER" id="PTHR34477">
    <property type="entry name" value="UPF0213 PROTEIN YHBQ"/>
    <property type="match status" value="1"/>
</dbReference>